<proteinExistence type="inferred from homology"/>
<dbReference type="InterPro" id="IPR036615">
    <property type="entry name" value="Mur_ligase_C_dom_sf"/>
</dbReference>
<comment type="similarity">
    <text evidence="1">Belongs to the folylpolyglutamate synthase family.</text>
</comment>
<dbReference type="SUPFAM" id="SSF53623">
    <property type="entry name" value="MurD-like peptide ligases, catalytic domain"/>
    <property type="match status" value="1"/>
</dbReference>
<dbReference type="InterPro" id="IPR018109">
    <property type="entry name" value="Folylpolyglutamate_synth_CS"/>
</dbReference>
<keyword evidence="2 7" id="KW-0436">Ligase</keyword>
<reference evidence="7" key="1">
    <citation type="journal article" date="2021" name="New Phytol.">
        <title>Evolutionary innovations through gain and loss of genes in the ectomycorrhizal Boletales.</title>
        <authorList>
            <person name="Wu G."/>
            <person name="Miyauchi S."/>
            <person name="Morin E."/>
            <person name="Kuo A."/>
            <person name="Drula E."/>
            <person name="Varga T."/>
            <person name="Kohler A."/>
            <person name="Feng B."/>
            <person name="Cao Y."/>
            <person name="Lipzen A."/>
            <person name="Daum C."/>
            <person name="Hundley H."/>
            <person name="Pangilinan J."/>
            <person name="Johnson J."/>
            <person name="Barry K."/>
            <person name="LaButti K."/>
            <person name="Ng V."/>
            <person name="Ahrendt S."/>
            <person name="Min B."/>
            <person name="Choi I.G."/>
            <person name="Park H."/>
            <person name="Plett J.M."/>
            <person name="Magnuson J."/>
            <person name="Spatafora J.W."/>
            <person name="Nagy L.G."/>
            <person name="Henrissat B."/>
            <person name="Grigoriev I.V."/>
            <person name="Yang Z.L."/>
            <person name="Xu J."/>
            <person name="Martin F.M."/>
        </authorList>
    </citation>
    <scope>NUCLEOTIDE SEQUENCE</scope>
    <source>
        <strain evidence="7">KKN 215</strain>
    </source>
</reference>
<dbReference type="PROSITE" id="PS01012">
    <property type="entry name" value="FOLYLPOLYGLU_SYNT_2"/>
    <property type="match status" value="1"/>
</dbReference>
<evidence type="ECO:0000256" key="1">
    <source>
        <dbReference type="ARBA" id="ARBA00008276"/>
    </source>
</evidence>
<evidence type="ECO:0000256" key="4">
    <source>
        <dbReference type="ARBA" id="ARBA00022741"/>
    </source>
</evidence>
<evidence type="ECO:0000256" key="6">
    <source>
        <dbReference type="ARBA" id="ARBA00022842"/>
    </source>
</evidence>
<evidence type="ECO:0000313" key="7">
    <source>
        <dbReference type="EMBL" id="KAH8104847.1"/>
    </source>
</evidence>
<comment type="caution">
    <text evidence="7">The sequence shown here is derived from an EMBL/GenBank/DDBJ whole genome shotgun (WGS) entry which is preliminary data.</text>
</comment>
<organism evidence="7 8">
    <name type="scientific">Cristinia sonorae</name>
    <dbReference type="NCBI Taxonomy" id="1940300"/>
    <lineage>
        <taxon>Eukaryota</taxon>
        <taxon>Fungi</taxon>
        <taxon>Dikarya</taxon>
        <taxon>Basidiomycota</taxon>
        <taxon>Agaricomycotina</taxon>
        <taxon>Agaricomycetes</taxon>
        <taxon>Agaricomycetidae</taxon>
        <taxon>Agaricales</taxon>
        <taxon>Pleurotineae</taxon>
        <taxon>Stephanosporaceae</taxon>
        <taxon>Cristinia</taxon>
    </lineage>
</organism>
<evidence type="ECO:0000313" key="8">
    <source>
        <dbReference type="Proteomes" id="UP000813824"/>
    </source>
</evidence>
<dbReference type="GO" id="GO:0005739">
    <property type="term" value="C:mitochondrion"/>
    <property type="evidence" value="ECO:0007669"/>
    <property type="project" value="TreeGrafter"/>
</dbReference>
<dbReference type="AlphaFoldDB" id="A0A8K0UVR0"/>
<accession>A0A8K0UVR0</accession>
<dbReference type="Proteomes" id="UP000813824">
    <property type="component" value="Unassembled WGS sequence"/>
</dbReference>
<dbReference type="GO" id="GO:0008841">
    <property type="term" value="F:dihydrofolate synthase activity"/>
    <property type="evidence" value="ECO:0007669"/>
    <property type="project" value="TreeGrafter"/>
</dbReference>
<evidence type="ECO:0000256" key="3">
    <source>
        <dbReference type="ARBA" id="ARBA00022723"/>
    </source>
</evidence>
<dbReference type="Gene3D" id="3.90.190.20">
    <property type="entry name" value="Mur ligase, C-terminal domain"/>
    <property type="match status" value="1"/>
</dbReference>
<dbReference type="GO" id="GO:0005524">
    <property type="term" value="F:ATP binding"/>
    <property type="evidence" value="ECO:0007669"/>
    <property type="project" value="UniProtKB-KW"/>
</dbReference>
<dbReference type="EMBL" id="JAEVFJ010000005">
    <property type="protein sequence ID" value="KAH8104847.1"/>
    <property type="molecule type" value="Genomic_DNA"/>
</dbReference>
<keyword evidence="4" id="KW-0547">Nucleotide-binding</keyword>
<dbReference type="Gene3D" id="3.40.1190.10">
    <property type="entry name" value="Mur-like, catalytic domain"/>
    <property type="match status" value="1"/>
</dbReference>
<protein>
    <submittedName>
        <fullName evidence="7">Mur ligase</fullName>
    </submittedName>
</protein>
<sequence>MSGIDLTLDRIHVLFNILPRYDRPTCHIAGTNGKGSVSAFLTSIFRSASPSYRVGRYNSPHLVSVYDCITIDDVPVSPEVYGAARTRVEKANEEHKTGATSFEVLTLTALQVFQDLKVDIAVVEVGMGGRLDATNVIPDDCILVSGLTAVDLDHQAFLGNTVADIAREKVAIARPGRPFVLSPQQHASVSLVAQEYCEKIGASLVQALVPSIRPWNVDADGPQKTNPKLTAEHFLSPEPQPVQISLRCFSEPLKALLPLQGEHQLTNLGTALTMVSAILTDPLLASSSLDLHSRITPTTTSKGIRSTVWNGRLSFHKLSTPQSNKDLLVLADGAHNPASSATLGAYITDLLSRISNAESAEPRTITLTYILSLSHSPPKTPLQTLSPLLPPTFSSSNIRLISNVALLRFTPPEGMPWVKSVSPSDLKSTITSLAPEAEVWVASDEASPEGQLKEVFGWVGEKHARAEEGLVVVAGSLYLVADFYRLLGESNV</sequence>
<keyword evidence="6" id="KW-0460">Magnesium</keyword>
<dbReference type="GO" id="GO:0046872">
    <property type="term" value="F:metal ion binding"/>
    <property type="evidence" value="ECO:0007669"/>
    <property type="project" value="UniProtKB-KW"/>
</dbReference>
<dbReference type="NCBIfam" id="TIGR01499">
    <property type="entry name" value="folC"/>
    <property type="match status" value="1"/>
</dbReference>
<keyword evidence="3" id="KW-0479">Metal-binding</keyword>
<evidence type="ECO:0000256" key="5">
    <source>
        <dbReference type="ARBA" id="ARBA00022840"/>
    </source>
</evidence>
<evidence type="ECO:0000256" key="2">
    <source>
        <dbReference type="ARBA" id="ARBA00022598"/>
    </source>
</evidence>
<dbReference type="OrthoDB" id="5212574at2759"/>
<dbReference type="InterPro" id="IPR036565">
    <property type="entry name" value="Mur-like_cat_sf"/>
</dbReference>
<dbReference type="GO" id="GO:0004326">
    <property type="term" value="F:tetrahydrofolylpolyglutamate synthase activity"/>
    <property type="evidence" value="ECO:0007669"/>
    <property type="project" value="InterPro"/>
</dbReference>
<name>A0A8K0UVR0_9AGAR</name>
<dbReference type="UniPathway" id="UPA00850"/>
<dbReference type="GO" id="GO:0005829">
    <property type="term" value="C:cytosol"/>
    <property type="evidence" value="ECO:0007669"/>
    <property type="project" value="TreeGrafter"/>
</dbReference>
<dbReference type="InterPro" id="IPR001645">
    <property type="entry name" value="Folylpolyglutamate_synth"/>
</dbReference>
<keyword evidence="5" id="KW-0067">ATP-binding</keyword>
<gene>
    <name evidence="7" type="ORF">BXZ70DRAFT_984708</name>
</gene>
<keyword evidence="8" id="KW-1185">Reference proteome</keyword>
<dbReference type="SUPFAM" id="SSF53244">
    <property type="entry name" value="MurD-like peptide ligases, peptide-binding domain"/>
    <property type="match status" value="1"/>
</dbReference>
<dbReference type="PANTHER" id="PTHR11136">
    <property type="entry name" value="FOLYLPOLYGLUTAMATE SYNTHASE-RELATED"/>
    <property type="match status" value="1"/>
</dbReference>
<dbReference type="PANTHER" id="PTHR11136:SF0">
    <property type="entry name" value="DIHYDROFOLATE SYNTHETASE-RELATED"/>
    <property type="match status" value="1"/>
</dbReference>